<dbReference type="SUPFAM" id="SSF160574">
    <property type="entry name" value="BT0923-like"/>
    <property type="match status" value="1"/>
</dbReference>
<evidence type="ECO:0000256" key="1">
    <source>
        <dbReference type="SAM" id="SignalP"/>
    </source>
</evidence>
<dbReference type="AlphaFoldDB" id="A0A2S0VSV8"/>
<keyword evidence="3" id="KW-1185">Reference proteome</keyword>
<protein>
    <recommendedName>
        <fullName evidence="4">Beta-lactamase-inhibitor-like PepSY-like domain-containing protein</fullName>
    </recommendedName>
</protein>
<name>A0A2S0VSV8_9ALTE</name>
<dbReference type="EMBL" id="CP026604">
    <property type="protein sequence ID" value="AWB67273.1"/>
    <property type="molecule type" value="Genomic_DNA"/>
</dbReference>
<dbReference type="RefSeq" id="WP_108603320.1">
    <property type="nucleotide sequence ID" value="NZ_CP026604.1"/>
</dbReference>
<organism evidence="2 3">
    <name type="scientific">Saccharobesus litoralis</name>
    <dbReference type="NCBI Taxonomy" id="2172099"/>
    <lineage>
        <taxon>Bacteria</taxon>
        <taxon>Pseudomonadati</taxon>
        <taxon>Pseudomonadota</taxon>
        <taxon>Gammaproteobacteria</taxon>
        <taxon>Alteromonadales</taxon>
        <taxon>Alteromonadaceae</taxon>
        <taxon>Saccharobesus</taxon>
    </lineage>
</organism>
<dbReference type="OrthoDB" id="5701716at2"/>
<accession>A0A2S0VSV8</accession>
<evidence type="ECO:0000313" key="3">
    <source>
        <dbReference type="Proteomes" id="UP000244441"/>
    </source>
</evidence>
<sequence>MLKVKLLSKTLVCTLSLLYMSSSIAGDNTIGSTLNKKVDLTLAEIPASILSSIAKSHPGFTAKQAEKEFKHGKTYIDIEGLDAKGNEIEFDLLQVGEQWQIVEIQRDLSIEQCPAQVLTRLKAAHPTIAPKRIIESDQGDGVIIYEFYTVDTQGKEAKYEVKLANGTAQLLTQEWQH</sequence>
<gene>
    <name evidence="2" type="ORF">C2869_12845</name>
</gene>
<keyword evidence="1" id="KW-0732">Signal</keyword>
<feature type="chain" id="PRO_5015696518" description="Beta-lactamase-inhibitor-like PepSY-like domain-containing protein" evidence="1">
    <location>
        <begin position="26"/>
        <end position="177"/>
    </location>
</feature>
<proteinExistence type="predicted"/>
<reference evidence="2 3" key="1">
    <citation type="submission" date="2018-01" db="EMBL/GenBank/DDBJ databases">
        <title>Genome sequence of a Cantenovulum-like bacteria.</title>
        <authorList>
            <person name="Tan W.R."/>
            <person name="Lau N.-S."/>
            <person name="Go F."/>
            <person name="Amirul A.-A.A."/>
        </authorList>
    </citation>
    <scope>NUCLEOTIDE SEQUENCE [LARGE SCALE GENOMIC DNA]</scope>
    <source>
        <strain evidence="2 3">CCB-QB4</strain>
    </source>
</reference>
<feature type="signal peptide" evidence="1">
    <location>
        <begin position="1"/>
        <end position="25"/>
    </location>
</feature>
<dbReference type="KEGG" id="cate:C2869_12845"/>
<evidence type="ECO:0008006" key="4">
    <source>
        <dbReference type="Google" id="ProtNLM"/>
    </source>
</evidence>
<dbReference type="Proteomes" id="UP000244441">
    <property type="component" value="Chromosome"/>
</dbReference>
<evidence type="ECO:0000313" key="2">
    <source>
        <dbReference type="EMBL" id="AWB67273.1"/>
    </source>
</evidence>